<dbReference type="InterPro" id="IPR049120">
    <property type="entry name" value="A2M_bMG2"/>
</dbReference>
<dbReference type="InterPro" id="IPR011626">
    <property type="entry name" value="Alpha-macroglobulin_TED"/>
</dbReference>
<dbReference type="InterPro" id="IPR040639">
    <property type="entry name" value="A2MG_MG1"/>
</dbReference>
<dbReference type="PANTHER" id="PTHR40094">
    <property type="entry name" value="ALPHA-2-MACROGLOBULIN HOMOLOG"/>
    <property type="match status" value="1"/>
</dbReference>
<dbReference type="Pfam" id="PF17972">
    <property type="entry name" value="bMG5"/>
    <property type="match status" value="1"/>
</dbReference>
<dbReference type="Gene3D" id="2.60.40.1930">
    <property type="match status" value="1"/>
</dbReference>
<sequence length="1655" mass="182317">MRQGRSDFLLLKGLLLASCLSLSSTPLYAAPSAPVAASAETKTPEQQLAERYAGKAFTILDASEVQLDGASAMVVTFSIPVAANQKFASMLHLVDETSGKVDGAWELSDNRMELRLRHLEPARKLILTVDKGIAGVNGASLGSEFQKKLTTRDIEPSIGFASRGSLLPSKVITGLPVIALNVNAVDVNFFRIKPEMLSSFLADWGGTGAKGYWESQDFLKKATLAYTGRFDLNPQRNTREQILLPLGSIKALQQPGVYIAMMQEAGTYNYSNPVTLFTLSDIGISLHRYHQRYDVFTQALEGGEGISGVKVELLDEKGNSLTQAKTDSDGHAQLVRAEKAKIMLATKDGQTSMIDLSKAALDLSEFDIAGPEGFATQFFAFGPRDLYRPGETLLVNGLLRDADGAALPDRPVKVDVLKPDNQVTRSFVWQPKKNGFYQFQYDIPQGAPTGEWSLRINLGDSLPRFYKFKVEDFMPERMALDLKSVESEPVSPKQEITFDATGRYLYGAPASGNSLQGQLYLRPMRDAVAKLPGYEFGSALDTNLSRSLDEFNLKLDEEGMTSVTVPSSWGESKSPMKVMVQASLMESGGRPVTRRAEQAIWPADKMPGVRPLFSRKEMYDYKTNSYKPQYMVDEDSLAGFDIAYADVKGNKLSANGLNVRLIRERRDYYWEWSASDGWSSRYDQKDLVINQETISIGAGQTMKVNYPVEWGSYRIEVEDPHSGVVTSLRFWAGYSWQDNTDGSGALRPDQVKLKIDKPAYRPGEKVNLHVEAPAAGKGYLMLESSDGPLWWKEISVPVGGANFEVPINDEWTRHDLYLSALVVRPGDKAVQATPKRAVGLLHLPLMDEGRKISLALNSPEKMRPNQTLTVKVKASMKDGELPKSINVLLSAVDSGVLNITDFKTPDPYDAFFGRKRYSVDQMDIYGQLIEGKGKTAKLSFGGDGEDDKLSRGGKKPVTVVKIVAQQAVPITLDDKGEGEIQLPIPDFNGELRLMAQAWSDEEFGSAESKVIVAAPLIAELSMPRFIAGGDRSILALDLNNLSGGEQKLSVTIETKGLVKLTSGSKQDVKLAKGERRTLSIPVEGLHGFGQGDITVRINGLVLPNEPSTAFERHWTLAVRPAVPAKTNGYALTLRPGESWALPPDALQGLATPTIEGQMTLTATPPLNVAQHIRELFAYPYGCLEQTTSGLYPSLYSNQAQLAAMGIKSDTDEVRRRNVDVGIERLLGMQKDNGGFSLWEREGYEEYWLTAYVTDFLTRAREQGYSVRDEALNKANQRLLRYLQDRNQMEIRYGSSTDATNSAKFAVQAYAGLVLARQQQAPLGALRQLFDRRAEARSGLPLVQLGVALQLMGDMPKAQQAISQGIAMGGSPRGSVWLGDYGSTVRDNALILALLQEYGLQPEQQDSLLMTLSDELVAQRYLSTQERNAVYLAGRDLQKRQSAEWEVEMTGAKKEAFEEDKPISRLFDAGQLGQGINLSNTGNVTVYPRVDVVGYPLKQPAPVSNKLYIERRFLNLDGSEVSLNNVQSGQLMVVHLNLWSDSQINDALVVDLLPAGFELENQNLGDSSASLTDSAGELMSLQSRMQSAEIQYQEYRDDRYVAAVKVNGSRKYPVTLLYLVRAVTPGSYSVPAPQVESMYKPEWHAIGSTPGRLEVK</sequence>
<dbReference type="SMART" id="SM01359">
    <property type="entry name" value="A2M_N_2"/>
    <property type="match status" value="1"/>
</dbReference>
<keyword evidence="8" id="KW-1185">Reference proteome</keyword>
<dbReference type="Pfam" id="PF01835">
    <property type="entry name" value="MG2"/>
    <property type="match status" value="1"/>
</dbReference>
<dbReference type="CDD" id="cd02891">
    <property type="entry name" value="A2M_like"/>
    <property type="match status" value="1"/>
</dbReference>
<proteinExistence type="inferred from homology"/>
<dbReference type="InterPro" id="IPR002890">
    <property type="entry name" value="MG2"/>
</dbReference>
<dbReference type="EMBL" id="BRLH01000002">
    <property type="protein sequence ID" value="GKX55155.1"/>
    <property type="molecule type" value="Genomic_DNA"/>
</dbReference>
<evidence type="ECO:0000256" key="1">
    <source>
        <dbReference type="ARBA" id="ARBA00010556"/>
    </source>
</evidence>
<dbReference type="InterPro" id="IPR041246">
    <property type="entry name" value="Bact_MG10"/>
</dbReference>
<comment type="function">
    <text evidence="3">Protects the bacterial cell from host peptidases.</text>
</comment>
<dbReference type="Pfam" id="PF00207">
    <property type="entry name" value="A2M"/>
    <property type="match status" value="1"/>
</dbReference>
<evidence type="ECO:0000313" key="8">
    <source>
        <dbReference type="Proteomes" id="UP001058124"/>
    </source>
</evidence>
<dbReference type="InterPro" id="IPR049122">
    <property type="entry name" value="A2MG_CUB"/>
</dbReference>
<keyword evidence="3" id="KW-0646">Protease inhibitor</keyword>
<dbReference type="GO" id="GO:0005615">
    <property type="term" value="C:extracellular space"/>
    <property type="evidence" value="ECO:0007669"/>
    <property type="project" value="InterPro"/>
</dbReference>
<feature type="chain" id="PRO_5043932750" description="Alpha-2-macroglobulin" evidence="4">
    <location>
        <begin position="30"/>
        <end position="1655"/>
    </location>
</feature>
<comment type="caution">
    <text evidence="7">The sequence shown here is derived from an EMBL/GenBank/DDBJ whole genome shotgun (WGS) entry which is preliminary data.</text>
</comment>
<dbReference type="GO" id="GO:0004866">
    <property type="term" value="F:endopeptidase inhibitor activity"/>
    <property type="evidence" value="ECO:0007669"/>
    <property type="project" value="UniProtKB-UniRule"/>
</dbReference>
<evidence type="ECO:0000256" key="2">
    <source>
        <dbReference type="ARBA" id="ARBA00022729"/>
    </source>
</evidence>
<name>A0AAV5MZ69_9GAMM</name>
<evidence type="ECO:0000256" key="3">
    <source>
        <dbReference type="PIRNR" id="PIRNR038980"/>
    </source>
</evidence>
<dbReference type="Pfam" id="PF07703">
    <property type="entry name" value="A2M_BRD"/>
    <property type="match status" value="1"/>
</dbReference>
<dbReference type="Pfam" id="PF21765">
    <property type="entry name" value="CUB_A2MG"/>
    <property type="match status" value="1"/>
</dbReference>
<reference evidence="7" key="1">
    <citation type="submission" date="2022-06" db="EMBL/GenBank/DDBJ databases">
        <title>Draft genome sequences of Leminorella grimontii str. JCM5902.</title>
        <authorList>
            <person name="Wakabayashi Y."/>
            <person name="Kojima K."/>
        </authorList>
    </citation>
    <scope>NUCLEOTIDE SEQUENCE</scope>
    <source>
        <strain evidence="7">JCM 5902</strain>
    </source>
</reference>
<gene>
    <name evidence="7" type="ORF">SOASR030_12670</name>
</gene>
<dbReference type="SUPFAM" id="SSF48239">
    <property type="entry name" value="Terpenoid cyclases/Protein prenyltransferases"/>
    <property type="match status" value="1"/>
</dbReference>
<dbReference type="Pfam" id="PF17970">
    <property type="entry name" value="bMG1"/>
    <property type="match status" value="1"/>
</dbReference>
<keyword evidence="3" id="KW-1003">Cell membrane</keyword>
<keyword evidence="3" id="KW-0472">Membrane</keyword>
<keyword evidence="2 4" id="KW-0732">Signal</keyword>
<accession>A0AAV5MZ69</accession>
<comment type="similarity">
    <text evidence="1">Belongs to the protease inhibitor I39 (alpha-2-macroglobulin) family. Bacterial alpha-2-macroglobulin subfamily.</text>
</comment>
<dbReference type="Gene3D" id="1.50.10.20">
    <property type="match status" value="1"/>
</dbReference>
<dbReference type="InterPro" id="IPR026284">
    <property type="entry name" value="A2MG_proteobact"/>
</dbReference>
<dbReference type="Pfam" id="PF17962">
    <property type="entry name" value="bMG6"/>
    <property type="match status" value="1"/>
</dbReference>
<dbReference type="InterPro" id="IPR041462">
    <property type="entry name" value="Bact_A2M_MG6"/>
</dbReference>
<feature type="domain" description="Alpha-2-macroglobulin" evidence="6">
    <location>
        <begin position="963"/>
        <end position="1052"/>
    </location>
</feature>
<dbReference type="InterPro" id="IPR047565">
    <property type="entry name" value="Alpha-macroglob_thiol-ester_cl"/>
</dbReference>
<dbReference type="Proteomes" id="UP001058124">
    <property type="component" value="Unassembled WGS sequence"/>
</dbReference>
<dbReference type="RefSeq" id="WP_036023596.1">
    <property type="nucleotide sequence ID" value="NZ_BRLH01000002.1"/>
</dbReference>
<dbReference type="InterPro" id="IPR011625">
    <property type="entry name" value="A2M_N_BRD"/>
</dbReference>
<dbReference type="InterPro" id="IPR001599">
    <property type="entry name" value="Macroglobln_a2"/>
</dbReference>
<evidence type="ECO:0000256" key="4">
    <source>
        <dbReference type="SAM" id="SignalP"/>
    </source>
</evidence>
<dbReference type="SMART" id="SM01419">
    <property type="entry name" value="Thiol-ester_cl"/>
    <property type="match status" value="1"/>
</dbReference>
<evidence type="ECO:0000259" key="6">
    <source>
        <dbReference type="SMART" id="SM01360"/>
    </source>
</evidence>
<dbReference type="Pfam" id="PF07678">
    <property type="entry name" value="TED_complement"/>
    <property type="match status" value="1"/>
</dbReference>
<dbReference type="SMART" id="SM01360">
    <property type="entry name" value="A2M"/>
    <property type="match status" value="1"/>
</dbReference>
<evidence type="ECO:0000259" key="5">
    <source>
        <dbReference type="SMART" id="SM01359"/>
    </source>
</evidence>
<evidence type="ECO:0000313" key="7">
    <source>
        <dbReference type="EMBL" id="GKX55155.1"/>
    </source>
</evidence>
<dbReference type="InterPro" id="IPR021868">
    <property type="entry name" value="Alpha_2_Macroglob_MG3"/>
</dbReference>
<feature type="signal peptide" evidence="4">
    <location>
        <begin position="1"/>
        <end position="29"/>
    </location>
</feature>
<protein>
    <recommendedName>
        <fullName evidence="3">Alpha-2-macroglobulin</fullName>
    </recommendedName>
</protein>
<feature type="domain" description="Alpha-2-macroglobulin bait region" evidence="5">
    <location>
        <begin position="751"/>
        <end position="899"/>
    </location>
</feature>
<dbReference type="InterPro" id="IPR008930">
    <property type="entry name" value="Terpenoid_cyclase/PrenylTrfase"/>
</dbReference>
<dbReference type="Pfam" id="PF17973">
    <property type="entry name" value="bMG10"/>
    <property type="match status" value="1"/>
</dbReference>
<dbReference type="InterPro" id="IPR051802">
    <property type="entry name" value="YfhM-like"/>
</dbReference>
<dbReference type="InterPro" id="IPR041203">
    <property type="entry name" value="Bact_A2M_MG5"/>
</dbReference>
<dbReference type="Pfam" id="PF21142">
    <property type="entry name" value="A2M_bMG2"/>
    <property type="match status" value="1"/>
</dbReference>
<dbReference type="PIRSF" id="PIRSF038980">
    <property type="entry name" value="A2M_bac"/>
    <property type="match status" value="1"/>
</dbReference>
<organism evidence="7 8">
    <name type="scientific">Leminorella grimontii</name>
    <dbReference type="NCBI Taxonomy" id="82981"/>
    <lineage>
        <taxon>Bacteria</taxon>
        <taxon>Pseudomonadati</taxon>
        <taxon>Pseudomonadota</taxon>
        <taxon>Gammaproteobacteria</taxon>
        <taxon>Enterobacterales</taxon>
        <taxon>Budviciaceae</taxon>
        <taxon>Leminorella</taxon>
    </lineage>
</organism>
<dbReference type="Pfam" id="PF11974">
    <property type="entry name" value="bMG3"/>
    <property type="match status" value="1"/>
</dbReference>
<dbReference type="PANTHER" id="PTHR40094:SF1">
    <property type="entry name" value="UBIQUITIN DOMAIN-CONTAINING PROTEIN"/>
    <property type="match status" value="1"/>
</dbReference>